<evidence type="ECO:0008006" key="3">
    <source>
        <dbReference type="Google" id="ProtNLM"/>
    </source>
</evidence>
<accession>A0ABU5TQ02</accession>
<proteinExistence type="predicted"/>
<name>A0ABU5TQ02_9CYAN</name>
<sequence>MPRKSWGSVHLQVAFVDLLAIAKVLLSISEYNIKIMVFDIQREEILQWIN</sequence>
<organism evidence="1 2">
    <name type="scientific">Pseudanabaena galeata UHCC 0370</name>
    <dbReference type="NCBI Taxonomy" id="3110310"/>
    <lineage>
        <taxon>Bacteria</taxon>
        <taxon>Bacillati</taxon>
        <taxon>Cyanobacteriota</taxon>
        <taxon>Cyanophyceae</taxon>
        <taxon>Pseudanabaenales</taxon>
        <taxon>Pseudanabaenaceae</taxon>
        <taxon>Pseudanabaena</taxon>
    </lineage>
</organism>
<dbReference type="EMBL" id="JAYGIE010000119">
    <property type="protein sequence ID" value="MEA5480359.1"/>
    <property type="molecule type" value="Genomic_DNA"/>
</dbReference>
<dbReference type="RefSeq" id="WP_323263368.1">
    <property type="nucleotide sequence ID" value="NZ_JAYGIE010000119.1"/>
</dbReference>
<evidence type="ECO:0000313" key="2">
    <source>
        <dbReference type="Proteomes" id="UP001301388"/>
    </source>
</evidence>
<keyword evidence="2" id="KW-1185">Reference proteome</keyword>
<protein>
    <recommendedName>
        <fullName evidence="3">FdxN element excision controlling factor protein</fullName>
    </recommendedName>
</protein>
<dbReference type="Proteomes" id="UP001301388">
    <property type="component" value="Unassembled WGS sequence"/>
</dbReference>
<comment type="caution">
    <text evidence="1">The sequence shown here is derived from an EMBL/GenBank/DDBJ whole genome shotgun (WGS) entry which is preliminary data.</text>
</comment>
<reference evidence="1 2" key="1">
    <citation type="submission" date="2023-12" db="EMBL/GenBank/DDBJ databases">
        <title>Baltic Sea Cyanobacteria.</title>
        <authorList>
            <person name="Delbaje E."/>
            <person name="Fewer D.P."/>
            <person name="Shishido T.K."/>
        </authorList>
    </citation>
    <scope>NUCLEOTIDE SEQUENCE [LARGE SCALE GENOMIC DNA]</scope>
    <source>
        <strain evidence="1 2">UHCC 0370</strain>
    </source>
</reference>
<evidence type="ECO:0000313" key="1">
    <source>
        <dbReference type="EMBL" id="MEA5480359.1"/>
    </source>
</evidence>
<gene>
    <name evidence="1" type="ORF">VB774_22220</name>
</gene>